<dbReference type="OrthoDB" id="192739at2"/>
<evidence type="ECO:0000313" key="2">
    <source>
        <dbReference type="EMBL" id="ALJ00047.1"/>
    </source>
</evidence>
<dbReference type="PANTHER" id="PTHR47802:SF1">
    <property type="entry name" value="GLYOXALASE FAMILY PROTEIN, EXPRESSED"/>
    <property type="match status" value="1"/>
</dbReference>
<dbReference type="AlphaFoldDB" id="A0A0P0C4H2"/>
<feature type="domain" description="VOC" evidence="1">
    <location>
        <begin position="21"/>
        <end position="142"/>
    </location>
</feature>
<dbReference type="InterPro" id="IPR004360">
    <property type="entry name" value="Glyas_Fos-R_dOase_dom"/>
</dbReference>
<dbReference type="PANTHER" id="PTHR47802">
    <property type="entry name" value="GLYOXALASE FAMILY PROTEIN, EXPRESSED"/>
    <property type="match status" value="1"/>
</dbReference>
<accession>A0A0P0C4H2</accession>
<gene>
    <name evidence="2" type="ORF">DC20_15010</name>
</gene>
<dbReference type="InterPro" id="IPR029068">
    <property type="entry name" value="Glyas_Bleomycin-R_OHBP_Dase"/>
</dbReference>
<dbReference type="InterPro" id="IPR037523">
    <property type="entry name" value="VOC_core"/>
</dbReference>
<dbReference type="PROSITE" id="PS51819">
    <property type="entry name" value="VOC"/>
    <property type="match status" value="1"/>
</dbReference>
<dbReference type="Gene3D" id="3.10.180.10">
    <property type="entry name" value="2,3-Dihydroxybiphenyl 1,2-Dioxygenase, domain 1"/>
    <property type="match status" value="1"/>
</dbReference>
<dbReference type="SUPFAM" id="SSF54593">
    <property type="entry name" value="Glyoxalase/Bleomycin resistance protein/Dihydroxybiphenyl dioxygenase"/>
    <property type="match status" value="1"/>
</dbReference>
<dbReference type="Proteomes" id="UP000061382">
    <property type="component" value="Chromosome"/>
</dbReference>
<sequence length="143" mass="16516">MTQLDSAQAQTTAATDKPAIKFNHLALHVHDLKKSSAFYEQVMQFKKIPEPFKDGLHDWFSIGDPYQLHLIQGAPKEIYQDITRHFCFSVPSLVAFMERIRKHNIGYYNSKGEPGKVNVRADGVKQIYIQDPDGYWIEVNNEY</sequence>
<organism evidence="2 3">
    <name type="scientific">Rufibacter tibetensis</name>
    <dbReference type="NCBI Taxonomy" id="512763"/>
    <lineage>
        <taxon>Bacteria</taxon>
        <taxon>Pseudomonadati</taxon>
        <taxon>Bacteroidota</taxon>
        <taxon>Cytophagia</taxon>
        <taxon>Cytophagales</taxon>
        <taxon>Hymenobacteraceae</taxon>
        <taxon>Rufibacter</taxon>
    </lineage>
</organism>
<evidence type="ECO:0000259" key="1">
    <source>
        <dbReference type="PROSITE" id="PS51819"/>
    </source>
</evidence>
<dbReference type="EMBL" id="CP012643">
    <property type="protein sequence ID" value="ALJ00047.1"/>
    <property type="molecule type" value="Genomic_DNA"/>
</dbReference>
<reference evidence="2 3" key="1">
    <citation type="submission" date="2015-08" db="EMBL/GenBank/DDBJ databases">
        <title>Complete genome sequence of Rufibacter tibetensis strain 1351t, a radiation-resistant bacterium from tibet plateau.</title>
        <authorList>
            <person name="Dai J."/>
        </authorList>
    </citation>
    <scope>NUCLEOTIDE SEQUENCE [LARGE SCALE GENOMIC DNA]</scope>
    <source>
        <strain evidence="2 3">1351</strain>
    </source>
</reference>
<proteinExistence type="predicted"/>
<evidence type="ECO:0000313" key="3">
    <source>
        <dbReference type="Proteomes" id="UP000061382"/>
    </source>
</evidence>
<name>A0A0P0C4H2_9BACT</name>
<keyword evidence="3" id="KW-1185">Reference proteome</keyword>
<protein>
    <recommendedName>
        <fullName evidence="1">VOC domain-containing protein</fullName>
    </recommendedName>
</protein>
<dbReference type="PATRIC" id="fig|512763.3.peg.3303"/>
<dbReference type="KEGG" id="rti:DC20_15010"/>
<dbReference type="Pfam" id="PF00903">
    <property type="entry name" value="Glyoxalase"/>
    <property type="match status" value="1"/>
</dbReference>
<dbReference type="STRING" id="512763.DC20_15010"/>